<proteinExistence type="predicted"/>
<dbReference type="AlphaFoldDB" id="A0A2K1JGJ5"/>
<dbReference type="InterPro" id="IPR018607">
    <property type="entry name" value="Ctf8"/>
</dbReference>
<dbReference type="Pfam" id="PF09696">
    <property type="entry name" value="Ctf8"/>
    <property type="match status" value="1"/>
</dbReference>
<dbReference type="GeneID" id="112291124"/>
<dbReference type="OrthoDB" id="121932at2759"/>
<dbReference type="EnsemblPlants" id="Pp3c14_5260V3.3">
    <property type="protein sequence ID" value="Pp3c14_5260V3.3"/>
    <property type="gene ID" value="Pp3c14_5260"/>
</dbReference>
<dbReference type="PANTHER" id="PTHR47475">
    <property type="entry name" value="CHROMOSOME TRANSMISSION FIDELITY PROTEIN 8"/>
    <property type="match status" value="1"/>
</dbReference>
<accession>A0A2K1JGJ5</accession>
<dbReference type="Gramene" id="Pp3c14_5260V3.3">
    <property type="protein sequence ID" value="Pp3c14_5260V3.3"/>
    <property type="gene ID" value="Pp3c14_5260"/>
</dbReference>
<dbReference type="PaxDb" id="3218-PP1S150_25V6.1"/>
<evidence type="ECO:0000256" key="1">
    <source>
        <dbReference type="SAM" id="MobiDB-lite"/>
    </source>
</evidence>
<dbReference type="Gramene" id="Pp3c14_5260V3.2">
    <property type="protein sequence ID" value="Pp3c14_5260V3.2"/>
    <property type="gene ID" value="Pp3c14_5260"/>
</dbReference>
<dbReference type="EnsemblPlants" id="Pp3c14_5260V3.2">
    <property type="protein sequence ID" value="Pp3c14_5260V3.2"/>
    <property type="gene ID" value="Pp3c14_5260"/>
</dbReference>
<dbReference type="PANTHER" id="PTHR47475:SF2">
    <property type="entry name" value="CHROMOSOME TRANSMISSION FIDELITY PROTEIN 8"/>
    <property type="match status" value="1"/>
</dbReference>
<dbReference type="GO" id="GO:0007064">
    <property type="term" value="P:mitotic sister chromatid cohesion"/>
    <property type="evidence" value="ECO:0007669"/>
    <property type="project" value="InterPro"/>
</dbReference>
<reference evidence="2 4" key="2">
    <citation type="journal article" date="2018" name="Plant J.">
        <title>The Physcomitrella patens chromosome-scale assembly reveals moss genome structure and evolution.</title>
        <authorList>
            <person name="Lang D."/>
            <person name="Ullrich K.K."/>
            <person name="Murat F."/>
            <person name="Fuchs J."/>
            <person name="Jenkins J."/>
            <person name="Haas F.B."/>
            <person name="Piednoel M."/>
            <person name="Gundlach H."/>
            <person name="Van Bel M."/>
            <person name="Meyberg R."/>
            <person name="Vives C."/>
            <person name="Morata J."/>
            <person name="Symeonidi A."/>
            <person name="Hiss M."/>
            <person name="Muchero W."/>
            <person name="Kamisugi Y."/>
            <person name="Saleh O."/>
            <person name="Blanc G."/>
            <person name="Decker E.L."/>
            <person name="van Gessel N."/>
            <person name="Grimwood J."/>
            <person name="Hayes R.D."/>
            <person name="Graham S.W."/>
            <person name="Gunter L.E."/>
            <person name="McDaniel S.F."/>
            <person name="Hoernstein S.N.W."/>
            <person name="Larsson A."/>
            <person name="Li F.W."/>
            <person name="Perroud P.F."/>
            <person name="Phillips J."/>
            <person name="Ranjan P."/>
            <person name="Rokshar D.S."/>
            <person name="Rothfels C.J."/>
            <person name="Schneider L."/>
            <person name="Shu S."/>
            <person name="Stevenson D.W."/>
            <person name="Thummler F."/>
            <person name="Tillich M."/>
            <person name="Villarreal Aguilar J.C."/>
            <person name="Widiez T."/>
            <person name="Wong G.K."/>
            <person name="Wymore A."/>
            <person name="Zhang Y."/>
            <person name="Zimmer A.D."/>
            <person name="Quatrano R.S."/>
            <person name="Mayer K.F.X."/>
            <person name="Goodstein D."/>
            <person name="Casacuberta J.M."/>
            <person name="Vandepoele K."/>
            <person name="Reski R."/>
            <person name="Cuming A.C."/>
            <person name="Tuskan G.A."/>
            <person name="Maumus F."/>
            <person name="Salse J."/>
            <person name="Schmutz J."/>
            <person name="Rensing S.A."/>
        </authorList>
    </citation>
    <scope>NUCLEOTIDE SEQUENCE [LARGE SCALE GENOMIC DNA]</scope>
    <source>
        <strain evidence="3 4">cv. Gransden 2004</strain>
    </source>
</reference>
<feature type="compositionally biased region" description="Basic and acidic residues" evidence="1">
    <location>
        <begin position="133"/>
        <end position="158"/>
    </location>
</feature>
<feature type="region of interest" description="Disordered" evidence="1">
    <location>
        <begin position="132"/>
        <end position="158"/>
    </location>
</feature>
<dbReference type="GO" id="GO:0031390">
    <property type="term" value="C:Ctf18 RFC-like complex"/>
    <property type="evidence" value="ECO:0007669"/>
    <property type="project" value="InterPro"/>
</dbReference>
<evidence type="ECO:0000313" key="2">
    <source>
        <dbReference type="EMBL" id="PNR40648.1"/>
    </source>
</evidence>
<sequence length="158" mass="17381">MIEVASAASDMQIPVKCSCGECKEWGMVELQGSLEIQHSTSLHNLTIGSLCRTSTSTYKLVIGYHELEGTKVTLKKPLVILKKVKAPDAMDTDPVSSSDPSLSTSTPVEMHVVGIIRHKLLFKSRPKALISKQEVKPKKQRELPSLKLESSRELLDPS</sequence>
<evidence type="ECO:0000313" key="3">
    <source>
        <dbReference type="EnsemblPlants" id="Pp3c14_5260V3.1"/>
    </source>
</evidence>
<organism evidence="2">
    <name type="scientific">Physcomitrium patens</name>
    <name type="common">Spreading-leaved earth moss</name>
    <name type="synonym">Physcomitrella patens</name>
    <dbReference type="NCBI Taxonomy" id="3218"/>
    <lineage>
        <taxon>Eukaryota</taxon>
        <taxon>Viridiplantae</taxon>
        <taxon>Streptophyta</taxon>
        <taxon>Embryophyta</taxon>
        <taxon>Bryophyta</taxon>
        <taxon>Bryophytina</taxon>
        <taxon>Bryopsida</taxon>
        <taxon>Funariidae</taxon>
        <taxon>Funariales</taxon>
        <taxon>Funariaceae</taxon>
        <taxon>Physcomitrium</taxon>
    </lineage>
</organism>
<evidence type="ECO:0008006" key="5">
    <source>
        <dbReference type="Google" id="ProtNLM"/>
    </source>
</evidence>
<name>A0A2K1JGJ5_PHYPA</name>
<reference evidence="3" key="3">
    <citation type="submission" date="2020-12" db="UniProtKB">
        <authorList>
            <consortium name="EnsemblPlants"/>
        </authorList>
    </citation>
    <scope>IDENTIFICATION</scope>
</reference>
<gene>
    <name evidence="3" type="primary">LOC112291124</name>
    <name evidence="2" type="ORF">PHYPA_018051</name>
</gene>
<dbReference type="EMBL" id="ABEU02000014">
    <property type="protein sequence ID" value="PNR40648.1"/>
    <property type="molecule type" value="Genomic_DNA"/>
</dbReference>
<dbReference type="RefSeq" id="XP_024393937.1">
    <property type="nucleotide sequence ID" value="XM_024538169.2"/>
</dbReference>
<evidence type="ECO:0000313" key="4">
    <source>
        <dbReference type="Proteomes" id="UP000006727"/>
    </source>
</evidence>
<protein>
    <recommendedName>
        <fullName evidence="5">Chromosome transmission fidelity protein 8</fullName>
    </recommendedName>
</protein>
<dbReference type="FunCoup" id="A0A2K1JGJ5">
    <property type="interactions" value="3121"/>
</dbReference>
<dbReference type="STRING" id="3218.A0A2K1JGJ5"/>
<dbReference type="KEGG" id="ppp:112291124"/>
<dbReference type="RefSeq" id="XP_024393938.1">
    <property type="nucleotide sequence ID" value="XM_024538170.2"/>
</dbReference>
<reference evidence="2 4" key="1">
    <citation type="journal article" date="2008" name="Science">
        <title>The Physcomitrella genome reveals evolutionary insights into the conquest of land by plants.</title>
        <authorList>
            <person name="Rensing S."/>
            <person name="Lang D."/>
            <person name="Zimmer A."/>
            <person name="Terry A."/>
            <person name="Salamov A."/>
            <person name="Shapiro H."/>
            <person name="Nishiyama T."/>
            <person name="Perroud P.-F."/>
            <person name="Lindquist E."/>
            <person name="Kamisugi Y."/>
            <person name="Tanahashi T."/>
            <person name="Sakakibara K."/>
            <person name="Fujita T."/>
            <person name="Oishi K."/>
            <person name="Shin-I T."/>
            <person name="Kuroki Y."/>
            <person name="Toyoda A."/>
            <person name="Suzuki Y."/>
            <person name="Hashimoto A."/>
            <person name="Yamaguchi K."/>
            <person name="Sugano A."/>
            <person name="Kohara Y."/>
            <person name="Fujiyama A."/>
            <person name="Anterola A."/>
            <person name="Aoki S."/>
            <person name="Ashton N."/>
            <person name="Barbazuk W.B."/>
            <person name="Barker E."/>
            <person name="Bennetzen J."/>
            <person name="Bezanilla M."/>
            <person name="Blankenship R."/>
            <person name="Cho S.H."/>
            <person name="Dutcher S."/>
            <person name="Estelle M."/>
            <person name="Fawcett J.A."/>
            <person name="Gundlach H."/>
            <person name="Hanada K."/>
            <person name="Heyl A."/>
            <person name="Hicks K.A."/>
            <person name="Hugh J."/>
            <person name="Lohr M."/>
            <person name="Mayer K."/>
            <person name="Melkozernov A."/>
            <person name="Murata T."/>
            <person name="Nelson D."/>
            <person name="Pils B."/>
            <person name="Prigge M."/>
            <person name="Reiss B."/>
            <person name="Renner T."/>
            <person name="Rombauts S."/>
            <person name="Rushton P."/>
            <person name="Sanderfoot A."/>
            <person name="Schween G."/>
            <person name="Shiu S.-H."/>
            <person name="Stueber K."/>
            <person name="Theodoulou F.L."/>
            <person name="Tu H."/>
            <person name="Van de Peer Y."/>
            <person name="Verrier P.J."/>
            <person name="Waters E."/>
            <person name="Wood A."/>
            <person name="Yang L."/>
            <person name="Cove D."/>
            <person name="Cuming A."/>
            <person name="Hasebe M."/>
            <person name="Lucas S."/>
            <person name="Mishler D.B."/>
            <person name="Reski R."/>
            <person name="Grigoriev I."/>
            <person name="Quatrano R.S."/>
            <person name="Boore J.L."/>
        </authorList>
    </citation>
    <scope>NUCLEOTIDE SEQUENCE [LARGE SCALE GENOMIC DNA]</scope>
    <source>
        <strain evidence="3 4">cv. Gransden 2004</strain>
    </source>
</reference>
<dbReference type="OMA" id="GSCEEWG"/>
<dbReference type="EnsemblPlants" id="Pp3c14_5260V3.1">
    <property type="protein sequence ID" value="Pp3c14_5260V3.1"/>
    <property type="gene ID" value="Pp3c14_5260"/>
</dbReference>
<keyword evidence="4" id="KW-1185">Reference proteome</keyword>
<dbReference type="Proteomes" id="UP000006727">
    <property type="component" value="Chromosome 14"/>
</dbReference>
<dbReference type="Gramene" id="Pp3c14_5260V3.1">
    <property type="protein sequence ID" value="Pp3c14_5260V3.1"/>
    <property type="gene ID" value="Pp3c14_5260"/>
</dbReference>